<dbReference type="EMBL" id="CP089984">
    <property type="protein sequence ID" value="WXB16088.1"/>
    <property type="molecule type" value="Genomic_DNA"/>
</dbReference>
<sequence>MAAKERVVAHTMEIKQRTDSSIVEFTMSASFFSAPSLFEWQPLGDTAAPPFQSLRFDGEELRIWKVWR</sequence>
<gene>
    <name evidence="1" type="ORF">LZC94_02175</name>
</gene>
<keyword evidence="2" id="KW-1185">Reference proteome</keyword>
<dbReference type="Proteomes" id="UP001370348">
    <property type="component" value="Chromosome"/>
</dbReference>
<evidence type="ECO:0000313" key="2">
    <source>
        <dbReference type="Proteomes" id="UP001370348"/>
    </source>
</evidence>
<dbReference type="RefSeq" id="WP_394825716.1">
    <property type="nucleotide sequence ID" value="NZ_CP089984.1"/>
</dbReference>
<protein>
    <submittedName>
        <fullName evidence="1">Uncharacterized protein</fullName>
    </submittedName>
</protein>
<name>A0ABZ2LYR0_9BACT</name>
<accession>A0ABZ2LYR0</accession>
<organism evidence="1 2">
    <name type="scientific">Pendulispora albinea</name>
    <dbReference type="NCBI Taxonomy" id="2741071"/>
    <lineage>
        <taxon>Bacteria</taxon>
        <taxon>Pseudomonadati</taxon>
        <taxon>Myxococcota</taxon>
        <taxon>Myxococcia</taxon>
        <taxon>Myxococcales</taxon>
        <taxon>Sorangiineae</taxon>
        <taxon>Pendulisporaceae</taxon>
        <taxon>Pendulispora</taxon>
    </lineage>
</organism>
<proteinExistence type="predicted"/>
<evidence type="ECO:0000313" key="1">
    <source>
        <dbReference type="EMBL" id="WXB16088.1"/>
    </source>
</evidence>
<reference evidence="1 2" key="1">
    <citation type="submission" date="2021-12" db="EMBL/GenBank/DDBJ databases">
        <title>Discovery of the Pendulisporaceae a myxobacterial family with distinct sporulation behavior and unique specialized metabolism.</title>
        <authorList>
            <person name="Garcia R."/>
            <person name="Popoff A."/>
            <person name="Bader C.D."/>
            <person name="Loehr J."/>
            <person name="Walesch S."/>
            <person name="Walt C."/>
            <person name="Boldt J."/>
            <person name="Bunk B."/>
            <person name="Haeckl F.J.F.P.J."/>
            <person name="Gunesch A.P."/>
            <person name="Birkelbach J."/>
            <person name="Nuebel U."/>
            <person name="Pietschmann T."/>
            <person name="Bach T."/>
            <person name="Mueller R."/>
        </authorList>
    </citation>
    <scope>NUCLEOTIDE SEQUENCE [LARGE SCALE GENOMIC DNA]</scope>
    <source>
        <strain evidence="1 2">MSr11954</strain>
    </source>
</reference>